<feature type="transmembrane region" description="Helical" evidence="6">
    <location>
        <begin position="379"/>
        <end position="403"/>
    </location>
</feature>
<feature type="transmembrane region" description="Helical" evidence="6">
    <location>
        <begin position="294"/>
        <end position="314"/>
    </location>
</feature>
<proteinExistence type="predicted"/>
<keyword evidence="5 6" id="KW-0472">Membrane</keyword>
<dbReference type="InterPro" id="IPR020846">
    <property type="entry name" value="MFS_dom"/>
</dbReference>
<dbReference type="InterPro" id="IPR036259">
    <property type="entry name" value="MFS_trans_sf"/>
</dbReference>
<protein>
    <submittedName>
        <fullName evidence="8">MFS general substrate transporter</fullName>
    </submittedName>
</protein>
<dbReference type="PANTHER" id="PTHR43791:SF18">
    <property type="entry name" value="NICOTINIC ACID TRANSPORTER TNA1, PUTATIVE (AFU_ORTHOLOGUE AFUA_3G03820)-RELATED"/>
    <property type="match status" value="1"/>
</dbReference>
<feature type="transmembrane region" description="Helical" evidence="6">
    <location>
        <begin position="451"/>
        <end position="471"/>
    </location>
</feature>
<dbReference type="OrthoDB" id="2962993at2759"/>
<feature type="transmembrane region" description="Helical" evidence="6">
    <location>
        <begin position="210"/>
        <end position="233"/>
    </location>
</feature>
<evidence type="ECO:0000313" key="8">
    <source>
        <dbReference type="EMBL" id="ODQ63240.1"/>
    </source>
</evidence>
<evidence type="ECO:0000259" key="7">
    <source>
        <dbReference type="PROSITE" id="PS50850"/>
    </source>
</evidence>
<dbReference type="EMBL" id="KV454415">
    <property type="protein sequence ID" value="ODQ63240.1"/>
    <property type="molecule type" value="Genomic_DNA"/>
</dbReference>
<dbReference type="GO" id="GO:0016020">
    <property type="term" value="C:membrane"/>
    <property type="evidence" value="ECO:0007669"/>
    <property type="project" value="UniProtKB-SubCell"/>
</dbReference>
<organism evidence="8 9">
    <name type="scientific">Nadsonia fulvescens var. elongata DSM 6958</name>
    <dbReference type="NCBI Taxonomy" id="857566"/>
    <lineage>
        <taxon>Eukaryota</taxon>
        <taxon>Fungi</taxon>
        <taxon>Dikarya</taxon>
        <taxon>Ascomycota</taxon>
        <taxon>Saccharomycotina</taxon>
        <taxon>Dipodascomycetes</taxon>
        <taxon>Dipodascales</taxon>
        <taxon>Dipodascales incertae sedis</taxon>
        <taxon>Nadsonia</taxon>
    </lineage>
</organism>
<dbReference type="PANTHER" id="PTHR43791">
    <property type="entry name" value="PERMEASE-RELATED"/>
    <property type="match status" value="1"/>
</dbReference>
<dbReference type="SUPFAM" id="SSF103473">
    <property type="entry name" value="MFS general substrate transporter"/>
    <property type="match status" value="1"/>
</dbReference>
<dbReference type="FunFam" id="1.20.1250.20:FF:000034">
    <property type="entry name" value="MFS general substrate transporter"/>
    <property type="match status" value="1"/>
</dbReference>
<feature type="transmembrane region" description="Helical" evidence="6">
    <location>
        <begin position="415"/>
        <end position="435"/>
    </location>
</feature>
<gene>
    <name evidence="8" type="ORF">NADFUDRAFT_29178</name>
</gene>
<feature type="transmembrane region" description="Helical" evidence="6">
    <location>
        <begin position="88"/>
        <end position="109"/>
    </location>
</feature>
<dbReference type="InterPro" id="IPR011701">
    <property type="entry name" value="MFS"/>
</dbReference>
<evidence type="ECO:0000313" key="9">
    <source>
        <dbReference type="Proteomes" id="UP000095009"/>
    </source>
</evidence>
<feature type="domain" description="Major facilitator superfamily (MFS) profile" evidence="7">
    <location>
        <begin position="50"/>
        <end position="475"/>
    </location>
</feature>
<keyword evidence="4 6" id="KW-1133">Transmembrane helix</keyword>
<dbReference type="Proteomes" id="UP000095009">
    <property type="component" value="Unassembled WGS sequence"/>
</dbReference>
<feature type="transmembrane region" description="Helical" evidence="6">
    <location>
        <begin position="178"/>
        <end position="198"/>
    </location>
</feature>
<keyword evidence="3 6" id="KW-0812">Transmembrane</keyword>
<accession>A0A1E3PD75</accession>
<feature type="transmembrane region" description="Helical" evidence="6">
    <location>
        <begin position="326"/>
        <end position="346"/>
    </location>
</feature>
<evidence type="ECO:0000256" key="3">
    <source>
        <dbReference type="ARBA" id="ARBA00022692"/>
    </source>
</evidence>
<evidence type="ECO:0000256" key="6">
    <source>
        <dbReference type="SAM" id="Phobius"/>
    </source>
</evidence>
<feature type="transmembrane region" description="Helical" evidence="6">
    <location>
        <begin position="147"/>
        <end position="166"/>
    </location>
</feature>
<dbReference type="Pfam" id="PF07690">
    <property type="entry name" value="MFS_1"/>
    <property type="match status" value="1"/>
</dbReference>
<dbReference type="STRING" id="857566.A0A1E3PD75"/>
<name>A0A1E3PD75_9ASCO</name>
<evidence type="ECO:0000256" key="5">
    <source>
        <dbReference type="ARBA" id="ARBA00023136"/>
    </source>
</evidence>
<evidence type="ECO:0000256" key="2">
    <source>
        <dbReference type="ARBA" id="ARBA00022448"/>
    </source>
</evidence>
<dbReference type="GO" id="GO:0022857">
    <property type="term" value="F:transmembrane transporter activity"/>
    <property type="evidence" value="ECO:0007669"/>
    <property type="project" value="InterPro"/>
</dbReference>
<feature type="transmembrane region" description="Helical" evidence="6">
    <location>
        <begin position="353"/>
        <end position="373"/>
    </location>
</feature>
<sequence>MVSSKDEKGPEVNYVEYATPTQTAEQELTLEERFPNIDKKKLLRKLDWKLLPTLSVLYLMSFLDRGNIGNAKIEGMPDDIGLKGNQYNLTLTIFFITYFLFEVPSNIILKKYSKPSVWLPTIMIAWGIVMTLMGIVHNFGGLFATRLFLGVTEAGLFPGVTFYLTMWYPAENLQLRQALFFSAASIAGAFSGLLAFGLAKMDGVGGLEGWRWIFLIEGILTVVIAVGAFFTLFDYPDTANFLSEEEKEYISASLTYSRKAMKDKNGKTVNFAQDNGNHHIKSALLDWQVYTHLIQYWACLTPLYGLSLFLPSIIRDFGYTSAKAQLLTVPIYATAAIFSVVVSWFADHWGKKAPILLGSYLIMIVGYVIAIAAPATAPGVGYAGVFIAALGIYPSIPCAVSWLANNIQGPMKRSVAMAIQIGLGNLGGAFASNFYRAKDAPHYKLGHGMEIMFIGLGVIAAIINFLAYTIINRRRDADLNSGKHDELTAEELSQLGDKAPTFRYIL</sequence>
<keyword evidence="2" id="KW-0813">Transport</keyword>
<comment type="subcellular location">
    <subcellularLocation>
        <location evidence="1">Membrane</location>
        <topology evidence="1">Multi-pass membrane protein</topology>
    </subcellularLocation>
</comment>
<evidence type="ECO:0000256" key="1">
    <source>
        <dbReference type="ARBA" id="ARBA00004141"/>
    </source>
</evidence>
<reference evidence="8 9" key="1">
    <citation type="journal article" date="2016" name="Proc. Natl. Acad. Sci. U.S.A.">
        <title>Comparative genomics of biotechnologically important yeasts.</title>
        <authorList>
            <person name="Riley R."/>
            <person name="Haridas S."/>
            <person name="Wolfe K.H."/>
            <person name="Lopes M.R."/>
            <person name="Hittinger C.T."/>
            <person name="Goeker M."/>
            <person name="Salamov A.A."/>
            <person name="Wisecaver J.H."/>
            <person name="Long T.M."/>
            <person name="Calvey C.H."/>
            <person name="Aerts A.L."/>
            <person name="Barry K.W."/>
            <person name="Choi C."/>
            <person name="Clum A."/>
            <person name="Coughlan A.Y."/>
            <person name="Deshpande S."/>
            <person name="Douglass A.P."/>
            <person name="Hanson S.J."/>
            <person name="Klenk H.-P."/>
            <person name="LaButti K.M."/>
            <person name="Lapidus A."/>
            <person name="Lindquist E.A."/>
            <person name="Lipzen A.M."/>
            <person name="Meier-Kolthoff J.P."/>
            <person name="Ohm R.A."/>
            <person name="Otillar R.P."/>
            <person name="Pangilinan J.L."/>
            <person name="Peng Y."/>
            <person name="Rokas A."/>
            <person name="Rosa C.A."/>
            <person name="Scheuner C."/>
            <person name="Sibirny A.A."/>
            <person name="Slot J.C."/>
            <person name="Stielow J.B."/>
            <person name="Sun H."/>
            <person name="Kurtzman C.P."/>
            <person name="Blackwell M."/>
            <person name="Grigoriev I.V."/>
            <person name="Jeffries T.W."/>
        </authorList>
    </citation>
    <scope>NUCLEOTIDE SEQUENCE [LARGE SCALE GENOMIC DNA]</scope>
    <source>
        <strain evidence="8 9">DSM 6958</strain>
    </source>
</reference>
<dbReference type="FunFam" id="1.20.1250.20:FF:000068">
    <property type="entry name" value="MFS general substrate transporter"/>
    <property type="match status" value="1"/>
</dbReference>
<dbReference type="PROSITE" id="PS50850">
    <property type="entry name" value="MFS"/>
    <property type="match status" value="1"/>
</dbReference>
<keyword evidence="9" id="KW-1185">Reference proteome</keyword>
<feature type="transmembrane region" description="Helical" evidence="6">
    <location>
        <begin position="116"/>
        <end position="135"/>
    </location>
</feature>
<dbReference type="AlphaFoldDB" id="A0A1E3PD75"/>
<evidence type="ECO:0000256" key="4">
    <source>
        <dbReference type="ARBA" id="ARBA00022989"/>
    </source>
</evidence>
<dbReference type="Gene3D" id="1.20.1250.20">
    <property type="entry name" value="MFS general substrate transporter like domains"/>
    <property type="match status" value="2"/>
</dbReference>